<dbReference type="SUPFAM" id="SSF51219">
    <property type="entry name" value="TRAP-like"/>
    <property type="match status" value="1"/>
</dbReference>
<gene>
    <name evidence="1" type="ORF">PHATRDRAFT_3851</name>
</gene>
<dbReference type="HOGENOM" id="CLU_558356_0_0_1"/>
<keyword evidence="2" id="KW-1185">Reference proteome</keyword>
<dbReference type="Pfam" id="PF01987">
    <property type="entry name" value="AIM24"/>
    <property type="match status" value="1"/>
</dbReference>
<evidence type="ECO:0000313" key="2">
    <source>
        <dbReference type="Proteomes" id="UP000000759"/>
    </source>
</evidence>
<dbReference type="STRING" id="556484.B7FNZ9"/>
<dbReference type="EMBL" id="CM000605">
    <property type="protein sequence ID" value="EEC51083.1"/>
    <property type="molecule type" value="Genomic_DNA"/>
</dbReference>
<dbReference type="GeneID" id="7195992"/>
<feature type="non-terminal residue" evidence="1">
    <location>
        <position position="218"/>
    </location>
</feature>
<dbReference type="RefSeq" id="XP_002176620.1">
    <property type="nucleotide sequence ID" value="XM_002176584.1"/>
</dbReference>
<dbReference type="PANTHER" id="PTHR43657">
    <property type="entry name" value="TRYPTOPHAN RNA-BINDING ATTENUATOR PROTEIN-LIKE PROTEIN"/>
    <property type="match status" value="1"/>
</dbReference>
<dbReference type="InterPro" id="IPR002838">
    <property type="entry name" value="AIM24"/>
</dbReference>
<sequence>KIEGEESHIATVQLSPGEVLRAESGAMLYMTHGVVMETSLQGASSAFQRMLTGQNVFLTDFKYEGQSSGTVCLGTDFPSKILRLRLDDYSNSTLICQRGAYLASNPTVDIQMEATKSLTAGFFGGQGFILQKLTGHGDVLVKGGGTVVNKTLSEGETLRVTSGSIVAFESSISYDVQMMPGIKNAMFGGEGLFVATLQGPGQIWLQGMPPDRMIAEIA</sequence>
<dbReference type="PANTHER" id="PTHR43657:SF1">
    <property type="entry name" value="ALTERED INHERITANCE OF MITOCHONDRIA PROTEIN 24, MITOCHONDRIAL"/>
    <property type="match status" value="1"/>
</dbReference>
<dbReference type="InParanoid" id="B7FNZ9"/>
<accession>B7FNZ9</accession>
<dbReference type="Gene3D" id="3.60.160.10">
    <property type="entry name" value="Mitochondrial biogenesis AIM24"/>
    <property type="match status" value="1"/>
</dbReference>
<organism evidence="1 2">
    <name type="scientific">Phaeodactylum tricornutum (strain CCAP 1055/1)</name>
    <dbReference type="NCBI Taxonomy" id="556484"/>
    <lineage>
        <taxon>Eukaryota</taxon>
        <taxon>Sar</taxon>
        <taxon>Stramenopiles</taxon>
        <taxon>Ochrophyta</taxon>
        <taxon>Bacillariophyta</taxon>
        <taxon>Bacillariophyceae</taxon>
        <taxon>Bacillariophycidae</taxon>
        <taxon>Naviculales</taxon>
        <taxon>Phaeodactylaceae</taxon>
        <taxon>Phaeodactylum</taxon>
    </lineage>
</organism>
<evidence type="ECO:0000313" key="1">
    <source>
        <dbReference type="EMBL" id="EEC51083.1"/>
    </source>
</evidence>
<dbReference type="InterPro" id="IPR016031">
    <property type="entry name" value="Trp_RNA-bd_attenuator-like_dom"/>
</dbReference>
<protein>
    <submittedName>
        <fullName evidence="1">Uncharacterized protein</fullName>
    </submittedName>
</protein>
<dbReference type="KEGG" id="pti:PHATRDRAFT_3851"/>
<dbReference type="InterPro" id="IPR036983">
    <property type="entry name" value="AIM24_sf"/>
</dbReference>
<dbReference type="eggNOG" id="ENOG502QVFQ">
    <property type="taxonomic scope" value="Eukaryota"/>
</dbReference>
<feature type="non-terminal residue" evidence="1">
    <location>
        <position position="1"/>
    </location>
</feature>
<reference evidence="1 2" key="1">
    <citation type="journal article" date="2008" name="Nature">
        <title>The Phaeodactylum genome reveals the evolutionary history of diatom genomes.</title>
        <authorList>
            <person name="Bowler C."/>
            <person name="Allen A.E."/>
            <person name="Badger J.H."/>
            <person name="Grimwood J."/>
            <person name="Jabbari K."/>
            <person name="Kuo A."/>
            <person name="Maheswari U."/>
            <person name="Martens C."/>
            <person name="Maumus F."/>
            <person name="Otillar R.P."/>
            <person name="Rayko E."/>
            <person name="Salamov A."/>
            <person name="Vandepoele K."/>
            <person name="Beszteri B."/>
            <person name="Gruber A."/>
            <person name="Heijde M."/>
            <person name="Katinka M."/>
            <person name="Mock T."/>
            <person name="Valentin K."/>
            <person name="Verret F."/>
            <person name="Berges J.A."/>
            <person name="Brownlee C."/>
            <person name="Cadoret J.P."/>
            <person name="Chiovitti A."/>
            <person name="Choi C.J."/>
            <person name="Coesel S."/>
            <person name="De Martino A."/>
            <person name="Detter J.C."/>
            <person name="Durkin C."/>
            <person name="Falciatore A."/>
            <person name="Fournet J."/>
            <person name="Haruta M."/>
            <person name="Huysman M.J."/>
            <person name="Jenkins B.D."/>
            <person name="Jiroutova K."/>
            <person name="Jorgensen R.E."/>
            <person name="Joubert Y."/>
            <person name="Kaplan A."/>
            <person name="Kroger N."/>
            <person name="Kroth P.G."/>
            <person name="La Roche J."/>
            <person name="Lindquist E."/>
            <person name="Lommer M."/>
            <person name="Martin-Jezequel V."/>
            <person name="Lopez P.J."/>
            <person name="Lucas S."/>
            <person name="Mangogna M."/>
            <person name="McGinnis K."/>
            <person name="Medlin L.K."/>
            <person name="Montsant A."/>
            <person name="Oudot-Le Secq M.P."/>
            <person name="Napoli C."/>
            <person name="Obornik M."/>
            <person name="Parker M.S."/>
            <person name="Petit J.L."/>
            <person name="Porcel B.M."/>
            <person name="Poulsen N."/>
            <person name="Robison M."/>
            <person name="Rychlewski L."/>
            <person name="Rynearson T.A."/>
            <person name="Schmutz J."/>
            <person name="Shapiro H."/>
            <person name="Siaut M."/>
            <person name="Stanley M."/>
            <person name="Sussman M.R."/>
            <person name="Taylor A.R."/>
            <person name="Vardi A."/>
            <person name="von Dassow P."/>
            <person name="Vyverman W."/>
            <person name="Willis A."/>
            <person name="Wyrwicz L.S."/>
            <person name="Rokhsar D.S."/>
            <person name="Weissenbach J."/>
            <person name="Armbrust E.V."/>
            <person name="Green B.R."/>
            <person name="Van de Peer Y."/>
            <person name="Grigoriev I.V."/>
        </authorList>
    </citation>
    <scope>NUCLEOTIDE SEQUENCE [LARGE SCALE GENOMIC DNA]</scope>
    <source>
        <strain evidence="1 2">CCAP 1055/1</strain>
    </source>
</reference>
<dbReference type="PaxDb" id="2850-Phatr3851"/>
<proteinExistence type="predicted"/>
<reference evidence="2" key="2">
    <citation type="submission" date="2008-08" db="EMBL/GenBank/DDBJ databases">
        <authorList>
            <consortium name="Diatom Consortium"/>
            <person name="Grigoriev I."/>
            <person name="Grimwood J."/>
            <person name="Kuo A."/>
            <person name="Otillar R.P."/>
            <person name="Salamov A."/>
            <person name="Detter J.C."/>
            <person name="Lindquist E."/>
            <person name="Shapiro H."/>
            <person name="Lucas S."/>
            <person name="Glavina del Rio T."/>
            <person name="Pitluck S."/>
            <person name="Rokhsar D."/>
            <person name="Bowler C."/>
        </authorList>
    </citation>
    <scope>GENOME REANNOTATION</scope>
    <source>
        <strain evidence="2">CCAP 1055/1</strain>
    </source>
</reference>
<name>B7FNZ9_PHATC</name>
<dbReference type="NCBIfam" id="TIGR00266">
    <property type="entry name" value="TIGR00266 family protein"/>
    <property type="match status" value="1"/>
</dbReference>
<dbReference type="Proteomes" id="UP000000759">
    <property type="component" value="Chromosome 1"/>
</dbReference>
<dbReference type="OrthoDB" id="1705416at2759"/>
<dbReference type="AlphaFoldDB" id="B7FNZ9"/>